<evidence type="ECO:0000313" key="2">
    <source>
        <dbReference type="EMBL" id="KUG28284.1"/>
    </source>
</evidence>
<dbReference type="AlphaFoldDB" id="A0A0W8G5J2"/>
<dbReference type="Gene3D" id="3.40.50.2300">
    <property type="match status" value="1"/>
</dbReference>
<feature type="domain" description="Response regulatory" evidence="1">
    <location>
        <begin position="2"/>
        <end position="129"/>
    </location>
</feature>
<evidence type="ECO:0000259" key="1">
    <source>
        <dbReference type="PROSITE" id="PS50110"/>
    </source>
</evidence>
<dbReference type="PANTHER" id="PTHR43228">
    <property type="entry name" value="TWO-COMPONENT RESPONSE REGULATOR"/>
    <property type="match status" value="1"/>
</dbReference>
<dbReference type="SUPFAM" id="SSF52172">
    <property type="entry name" value="CheY-like"/>
    <property type="match status" value="1"/>
</dbReference>
<dbReference type="Pfam" id="PF00072">
    <property type="entry name" value="Response_reg"/>
    <property type="match status" value="1"/>
</dbReference>
<comment type="caution">
    <text evidence="2">The sequence shown here is derived from an EMBL/GenBank/DDBJ whole genome shotgun (WGS) entry which is preliminary data.</text>
</comment>
<dbReference type="CDD" id="cd17546">
    <property type="entry name" value="REC_hyHK_CKI1_RcsC-like"/>
    <property type="match status" value="1"/>
</dbReference>
<sequence>MKILVVEDDATSRGVLQSILSEFGQCDLAADGEEGLAVFKRAFTEGEPYDLVCLDILLPRMDGQEVLRGIRRLESEAEGGKGAEAKVVMITALSDPKNVVEAFYRGGATAYVPKPIDRDHLFQVLGKLGVGA</sequence>
<dbReference type="InterPro" id="IPR011006">
    <property type="entry name" value="CheY-like_superfamily"/>
</dbReference>
<dbReference type="GO" id="GO:0000160">
    <property type="term" value="P:phosphorelay signal transduction system"/>
    <property type="evidence" value="ECO:0007669"/>
    <property type="project" value="InterPro"/>
</dbReference>
<accession>A0A0W8G5J2</accession>
<dbReference type="InterPro" id="IPR001789">
    <property type="entry name" value="Sig_transdc_resp-reg_receiver"/>
</dbReference>
<dbReference type="PROSITE" id="PS50110">
    <property type="entry name" value="RESPONSE_REGULATORY"/>
    <property type="match status" value="1"/>
</dbReference>
<dbReference type="EMBL" id="LNQE01000237">
    <property type="protein sequence ID" value="KUG28284.1"/>
    <property type="molecule type" value="Genomic_DNA"/>
</dbReference>
<organism evidence="2">
    <name type="scientific">hydrocarbon metagenome</name>
    <dbReference type="NCBI Taxonomy" id="938273"/>
    <lineage>
        <taxon>unclassified sequences</taxon>
        <taxon>metagenomes</taxon>
        <taxon>ecological metagenomes</taxon>
    </lineage>
</organism>
<name>A0A0W8G5J2_9ZZZZ</name>
<protein>
    <submittedName>
        <fullName evidence="2">Response regulator</fullName>
    </submittedName>
</protein>
<reference evidence="2" key="1">
    <citation type="journal article" date="2015" name="Proc. Natl. Acad. Sci. U.S.A.">
        <title>Networks of energetic and metabolic interactions define dynamics in microbial communities.</title>
        <authorList>
            <person name="Embree M."/>
            <person name="Liu J.K."/>
            <person name="Al-Bassam M.M."/>
            <person name="Zengler K."/>
        </authorList>
    </citation>
    <scope>NUCLEOTIDE SEQUENCE</scope>
</reference>
<dbReference type="SMART" id="SM00448">
    <property type="entry name" value="REC"/>
    <property type="match status" value="1"/>
</dbReference>
<proteinExistence type="predicted"/>
<dbReference type="PANTHER" id="PTHR43228:SF1">
    <property type="entry name" value="TWO-COMPONENT RESPONSE REGULATOR ARR22"/>
    <property type="match status" value="1"/>
</dbReference>
<gene>
    <name evidence="2" type="ORF">ASZ90_001846</name>
</gene>
<dbReference type="InterPro" id="IPR052048">
    <property type="entry name" value="ST_Response_Regulator"/>
</dbReference>